<dbReference type="EMBL" id="GBRH01164573">
    <property type="protein sequence ID" value="JAE33323.1"/>
    <property type="molecule type" value="Transcribed_RNA"/>
</dbReference>
<dbReference type="InterPro" id="IPR018289">
    <property type="entry name" value="MULE_transposase_dom"/>
</dbReference>
<protein>
    <recommendedName>
        <fullName evidence="1">MULE transposase domain-containing protein</fullName>
    </recommendedName>
</protein>
<evidence type="ECO:0000313" key="2">
    <source>
        <dbReference type="EMBL" id="JAE33323.1"/>
    </source>
</evidence>
<dbReference type="Pfam" id="PF10551">
    <property type="entry name" value="MULE"/>
    <property type="match status" value="1"/>
</dbReference>
<accession>A0A0A9HK95</accession>
<reference evidence="2" key="2">
    <citation type="journal article" date="2015" name="Data Brief">
        <title>Shoot transcriptome of the giant reed, Arundo donax.</title>
        <authorList>
            <person name="Barrero R.A."/>
            <person name="Guerrero F.D."/>
            <person name="Moolhuijzen P."/>
            <person name="Goolsby J.A."/>
            <person name="Tidwell J."/>
            <person name="Bellgard S.E."/>
            <person name="Bellgard M.I."/>
        </authorList>
    </citation>
    <scope>NUCLEOTIDE SEQUENCE</scope>
    <source>
        <tissue evidence="2">Shoot tissue taken approximately 20 cm above the soil surface</tissue>
    </source>
</reference>
<evidence type="ECO:0000259" key="1">
    <source>
        <dbReference type="Pfam" id="PF10551"/>
    </source>
</evidence>
<organism evidence="2">
    <name type="scientific">Arundo donax</name>
    <name type="common">Giant reed</name>
    <name type="synonym">Donax arundinaceus</name>
    <dbReference type="NCBI Taxonomy" id="35708"/>
    <lineage>
        <taxon>Eukaryota</taxon>
        <taxon>Viridiplantae</taxon>
        <taxon>Streptophyta</taxon>
        <taxon>Embryophyta</taxon>
        <taxon>Tracheophyta</taxon>
        <taxon>Spermatophyta</taxon>
        <taxon>Magnoliopsida</taxon>
        <taxon>Liliopsida</taxon>
        <taxon>Poales</taxon>
        <taxon>Poaceae</taxon>
        <taxon>PACMAD clade</taxon>
        <taxon>Arundinoideae</taxon>
        <taxon>Arundineae</taxon>
        <taxon>Arundo</taxon>
    </lineage>
</organism>
<sequence length="123" mass="14529">MEQKHPRSLITDGDAAMAKAIEIVMPEADHRLCSWHIEQNMIKRLRGKALKDFRKLIYHAVDADEFERQWVQFNANHTFKEENKLWLVRLYEREIFFGYAEQSAEQESQFKASQPSGPEDVAY</sequence>
<proteinExistence type="predicted"/>
<dbReference type="PANTHER" id="PTHR47718:SF13">
    <property type="entry name" value="OS09G0290500 PROTEIN"/>
    <property type="match status" value="1"/>
</dbReference>
<dbReference type="PANTHER" id="PTHR47718">
    <property type="entry name" value="OS01G0519700 PROTEIN"/>
    <property type="match status" value="1"/>
</dbReference>
<feature type="domain" description="MULE transposase" evidence="1">
    <location>
        <begin position="2"/>
        <end position="40"/>
    </location>
</feature>
<reference evidence="2" key="1">
    <citation type="submission" date="2014-09" db="EMBL/GenBank/DDBJ databases">
        <authorList>
            <person name="Magalhaes I.L.F."/>
            <person name="Oliveira U."/>
            <person name="Santos F.R."/>
            <person name="Vidigal T.H.D.A."/>
            <person name="Brescovit A.D."/>
            <person name="Santos A.J."/>
        </authorList>
    </citation>
    <scope>NUCLEOTIDE SEQUENCE</scope>
    <source>
        <tissue evidence="2">Shoot tissue taken approximately 20 cm above the soil surface</tissue>
    </source>
</reference>
<name>A0A0A9HK95_ARUDO</name>
<dbReference type="AlphaFoldDB" id="A0A0A9HK95"/>